<keyword evidence="1" id="KW-0802">TPR repeat</keyword>
<organism evidence="3 4">
    <name type="scientific">Streptomyces castrisilvae</name>
    <dbReference type="NCBI Taxonomy" id="3033811"/>
    <lineage>
        <taxon>Bacteria</taxon>
        <taxon>Bacillati</taxon>
        <taxon>Actinomycetota</taxon>
        <taxon>Actinomycetes</taxon>
        <taxon>Kitasatosporales</taxon>
        <taxon>Streptomycetaceae</taxon>
        <taxon>Streptomyces</taxon>
    </lineage>
</organism>
<keyword evidence="4" id="KW-1185">Reference proteome</keyword>
<dbReference type="SUPFAM" id="SSF48452">
    <property type="entry name" value="TPR-like"/>
    <property type="match status" value="1"/>
</dbReference>
<gene>
    <name evidence="3" type="ORF">P8A18_00435</name>
</gene>
<evidence type="ECO:0000313" key="4">
    <source>
        <dbReference type="Proteomes" id="UP001239522"/>
    </source>
</evidence>
<dbReference type="PROSITE" id="PS50005">
    <property type="entry name" value="TPR"/>
    <property type="match status" value="1"/>
</dbReference>
<evidence type="ECO:0000259" key="2">
    <source>
        <dbReference type="Pfam" id="PF12688"/>
    </source>
</evidence>
<dbReference type="Proteomes" id="UP001239522">
    <property type="component" value="Chromosome"/>
</dbReference>
<dbReference type="Gene3D" id="1.25.40.10">
    <property type="entry name" value="Tetratricopeptide repeat domain"/>
    <property type="match status" value="1"/>
</dbReference>
<proteinExistence type="predicted"/>
<sequence>MSEATRDDLLRAAVRLREEGRPEEARKTLVALAAGHPHDAEVAYQTAWVHDVLGLEAEAVPYYEQCLGTEGLTADDRHGAYLGLGSTYRILGRYADAVSTLGRGLAEFPEDGALQTFLAMALFNTDHHHEAMRILLKIIARTSDDPRIRPYRPAIEHYAQDLDQTV</sequence>
<reference evidence="3 4" key="1">
    <citation type="submission" date="2023-03" db="EMBL/GenBank/DDBJ databases">
        <title>Isolation and description of six Streptomyces strains from soil environments, able to metabolize different microbial glucans.</title>
        <authorList>
            <person name="Widen T."/>
            <person name="Larsbrink J."/>
        </authorList>
    </citation>
    <scope>NUCLEOTIDE SEQUENCE [LARGE SCALE GENOMIC DNA]</scope>
    <source>
        <strain evidence="3 4">Mut1</strain>
    </source>
</reference>
<dbReference type="RefSeq" id="WP_306050630.1">
    <property type="nucleotide sequence ID" value="NZ_CP120997.1"/>
</dbReference>
<accession>A0ABY9HBW7</accession>
<dbReference type="InterPro" id="IPR011990">
    <property type="entry name" value="TPR-like_helical_dom_sf"/>
</dbReference>
<evidence type="ECO:0000313" key="3">
    <source>
        <dbReference type="EMBL" id="WLQ31997.1"/>
    </source>
</evidence>
<feature type="repeat" description="TPR" evidence="1">
    <location>
        <begin position="78"/>
        <end position="111"/>
    </location>
</feature>
<feature type="domain" description="Tetratrico peptide repeat group 5" evidence="2">
    <location>
        <begin position="42"/>
        <end position="162"/>
    </location>
</feature>
<protein>
    <submittedName>
        <fullName evidence="3">Tetratricopeptide repeat protein</fullName>
    </submittedName>
</protein>
<dbReference type="InterPro" id="IPR019734">
    <property type="entry name" value="TPR_rpt"/>
</dbReference>
<dbReference type="Pfam" id="PF12688">
    <property type="entry name" value="TPR_5"/>
    <property type="match status" value="1"/>
</dbReference>
<dbReference type="InterPro" id="IPR041656">
    <property type="entry name" value="TPR_5"/>
</dbReference>
<dbReference type="EMBL" id="CP120997">
    <property type="protein sequence ID" value="WLQ31997.1"/>
    <property type="molecule type" value="Genomic_DNA"/>
</dbReference>
<name>A0ABY9HBW7_9ACTN</name>
<evidence type="ECO:0000256" key="1">
    <source>
        <dbReference type="PROSITE-ProRule" id="PRU00339"/>
    </source>
</evidence>